<dbReference type="Proteomes" id="UP001500751">
    <property type="component" value="Unassembled WGS sequence"/>
</dbReference>
<dbReference type="EC" id="4.2.3.-" evidence="2"/>
<keyword evidence="2" id="KW-0460">Magnesium</keyword>
<keyword evidence="2" id="KW-0479">Metal-binding</keyword>
<accession>A0ABN2TVJ6</accession>
<dbReference type="PANTHER" id="PTHR35201">
    <property type="entry name" value="TERPENE SYNTHASE"/>
    <property type="match status" value="1"/>
</dbReference>
<organism evidence="4 5">
    <name type="scientific">Catenulispora yoronensis</name>
    <dbReference type="NCBI Taxonomy" id="450799"/>
    <lineage>
        <taxon>Bacteria</taxon>
        <taxon>Bacillati</taxon>
        <taxon>Actinomycetota</taxon>
        <taxon>Actinomycetes</taxon>
        <taxon>Catenulisporales</taxon>
        <taxon>Catenulisporaceae</taxon>
        <taxon>Catenulispora</taxon>
    </lineage>
</organism>
<dbReference type="InterPro" id="IPR008949">
    <property type="entry name" value="Isoprenoid_synthase_dom_sf"/>
</dbReference>
<dbReference type="InterPro" id="IPR034686">
    <property type="entry name" value="Terpene_cyclase-like_2"/>
</dbReference>
<dbReference type="Gene3D" id="1.10.600.10">
    <property type="entry name" value="Farnesyl Diphosphate Synthase"/>
    <property type="match status" value="2"/>
</dbReference>
<dbReference type="PANTHER" id="PTHR35201:SF4">
    <property type="entry name" value="BETA-PINACENE SYNTHASE-RELATED"/>
    <property type="match status" value="1"/>
</dbReference>
<evidence type="ECO:0000256" key="1">
    <source>
        <dbReference type="ARBA" id="ARBA00023239"/>
    </source>
</evidence>
<reference evidence="4 5" key="1">
    <citation type="journal article" date="2019" name="Int. J. Syst. Evol. Microbiol.">
        <title>The Global Catalogue of Microorganisms (GCM) 10K type strain sequencing project: providing services to taxonomists for standard genome sequencing and annotation.</title>
        <authorList>
            <consortium name="The Broad Institute Genomics Platform"/>
            <consortium name="The Broad Institute Genome Sequencing Center for Infectious Disease"/>
            <person name="Wu L."/>
            <person name="Ma J."/>
        </authorList>
    </citation>
    <scope>NUCLEOTIDE SEQUENCE [LARGE SCALE GENOMIC DNA]</scope>
    <source>
        <strain evidence="4 5">JCM 16014</strain>
    </source>
</reference>
<evidence type="ECO:0000313" key="4">
    <source>
        <dbReference type="EMBL" id="GAA2020998.1"/>
    </source>
</evidence>
<dbReference type="SFLD" id="SFLDG01020">
    <property type="entry name" value="Terpene_Cyclase_Like_2"/>
    <property type="match status" value="2"/>
</dbReference>
<comment type="caution">
    <text evidence="4">The sequence shown here is derived from an EMBL/GenBank/DDBJ whole genome shotgun (WGS) entry which is preliminary data.</text>
</comment>
<evidence type="ECO:0000256" key="3">
    <source>
        <dbReference type="SAM" id="MobiDB-lite"/>
    </source>
</evidence>
<gene>
    <name evidence="4" type="ORF">GCM10009839_17300</name>
</gene>
<dbReference type="Pfam" id="PF19086">
    <property type="entry name" value="Terpene_syn_C_2"/>
    <property type="match status" value="2"/>
</dbReference>
<dbReference type="RefSeq" id="WP_344664987.1">
    <property type="nucleotide sequence ID" value="NZ_BAAAQN010000007.1"/>
</dbReference>
<proteinExistence type="inferred from homology"/>
<dbReference type="SUPFAM" id="SSF48576">
    <property type="entry name" value="Terpenoid synthases"/>
    <property type="match status" value="2"/>
</dbReference>
<comment type="similarity">
    <text evidence="2">Belongs to the terpene synthase family.</text>
</comment>
<keyword evidence="1 2" id="KW-0456">Lyase</keyword>
<keyword evidence="5" id="KW-1185">Reference proteome</keyword>
<dbReference type="EMBL" id="BAAAQN010000007">
    <property type="protein sequence ID" value="GAA2020998.1"/>
    <property type="molecule type" value="Genomic_DNA"/>
</dbReference>
<sequence length="767" mass="85990">MPKPFRLPDFYMPYPARLNAHLDYARVHSKAWARSFTMIEGSEVWDENDFDRHDYALLCAYTHPDCDATELALITDWYVWVFFFDDHFLEVYKRPRDMAGARAYLDRLPAFMPVGGLAGPAGPAMPAPTNAVEAGLADLWARTIPGKSEGWQRRFAESNRHLLEESLWELANISENRVADPVDYIEMRRKVGGAPWSAHLVEHANGVEIPDRIAASRPLRVLKDTFSDAVHLRNDLFSYQREVEQEGENANCVLVLERFLGCDTQTAADLTNRLLTSRLHQFEQTALTELAPLFAEYAVGPIEAVQVGLYVKGLQDWQSGGHEWHLRSSRYMNDHYSPTGTSSALGEASVLGEVSALGEASALGTSAARILTSLTRTAPLRIKRLTHHPFEQVGPTSIPPLTPPSELRLNPHLPAARRHSLEWARHIGILDGIWDEKHLLGADIALCAAGIGPDSSREDLELAADWLMLGTYADDFFPLVFGPARDRTGARVFVERLSAMISDTPPPPMSALERGMLDLWQRTAATGLPAQRLEDLREANRAMLDGWLWELDNAIANRVPDPVDYIEMRRHTFGSDLTMFFAHVGHAPLPPEVLRSRPLQALEHSASDWGFLVNDLYSYQKEIQFEGELHNAVLSARDFFGCDQNEALHIISSLMDARMDLFDHAADVEIPALADTLRLSPDIREALDQHAQALRTWMTGVLHWHQMTARYVEGEQRRRRAVRLNHPTPTAWGVRHSSGNLAFPQPFSASAPPAPNALSANRSPINR</sequence>
<feature type="region of interest" description="Disordered" evidence="3">
    <location>
        <begin position="743"/>
        <end position="767"/>
    </location>
</feature>
<name>A0ABN2TVJ6_9ACTN</name>
<protein>
    <recommendedName>
        <fullName evidence="2">Terpene synthase</fullName>
        <ecNumber evidence="2">4.2.3.-</ecNumber>
    </recommendedName>
</protein>
<comment type="cofactor">
    <cofactor evidence="2">
        <name>Mg(2+)</name>
        <dbReference type="ChEBI" id="CHEBI:18420"/>
    </cofactor>
</comment>
<evidence type="ECO:0000256" key="2">
    <source>
        <dbReference type="RuleBase" id="RU366034"/>
    </source>
</evidence>
<evidence type="ECO:0000313" key="5">
    <source>
        <dbReference type="Proteomes" id="UP001500751"/>
    </source>
</evidence>
<dbReference type="SFLD" id="SFLDS00005">
    <property type="entry name" value="Isoprenoid_Synthase_Type_I"/>
    <property type="match status" value="2"/>
</dbReference>